<dbReference type="EMBL" id="ML996099">
    <property type="protein sequence ID" value="KAF2740808.1"/>
    <property type="molecule type" value="Genomic_DNA"/>
</dbReference>
<name>A0A9P4R7S1_9PLEO</name>
<gene>
    <name evidence="1" type="ORF">EJ04DRAFT_558779</name>
</gene>
<comment type="caution">
    <text evidence="1">The sequence shown here is derived from an EMBL/GenBank/DDBJ whole genome shotgun (WGS) entry which is preliminary data.</text>
</comment>
<protein>
    <submittedName>
        <fullName evidence="1">Uncharacterized protein</fullName>
    </submittedName>
</protein>
<proteinExistence type="predicted"/>
<evidence type="ECO:0000313" key="2">
    <source>
        <dbReference type="Proteomes" id="UP000799444"/>
    </source>
</evidence>
<dbReference type="AlphaFoldDB" id="A0A9P4R7S1"/>
<accession>A0A9P4R7S1</accession>
<dbReference type="Proteomes" id="UP000799444">
    <property type="component" value="Unassembled WGS sequence"/>
</dbReference>
<organism evidence="1 2">
    <name type="scientific">Polyplosphaeria fusca</name>
    <dbReference type="NCBI Taxonomy" id="682080"/>
    <lineage>
        <taxon>Eukaryota</taxon>
        <taxon>Fungi</taxon>
        <taxon>Dikarya</taxon>
        <taxon>Ascomycota</taxon>
        <taxon>Pezizomycotina</taxon>
        <taxon>Dothideomycetes</taxon>
        <taxon>Pleosporomycetidae</taxon>
        <taxon>Pleosporales</taxon>
        <taxon>Tetraplosphaeriaceae</taxon>
        <taxon>Polyplosphaeria</taxon>
    </lineage>
</organism>
<sequence length="245" mass="27363">MDIGNVANSYDKPTRKREYEPVAEGEVVIPKNCGCLPCLNLMCSNCQKALLAKMEQRDTEVGEPFVDSEMKEYDHLMRKMEALRKRMGKSASKHAESATRADEWYDASAMVMEMDSIPKPDPSPFGSFGGHDNNVKYPGGEELNMKTDLLACVQADCDVVMQHPTVGTYARGTYELGSQEQTGNKYNPIHVSQVYAIEKTNKANHKEATTTVIDKDGNFLSLTKKRKRAAKEPEDGAFKRIKSNI</sequence>
<reference evidence="1" key="1">
    <citation type="journal article" date="2020" name="Stud. Mycol.">
        <title>101 Dothideomycetes genomes: a test case for predicting lifestyles and emergence of pathogens.</title>
        <authorList>
            <person name="Haridas S."/>
            <person name="Albert R."/>
            <person name="Binder M."/>
            <person name="Bloem J."/>
            <person name="Labutti K."/>
            <person name="Salamov A."/>
            <person name="Andreopoulos B."/>
            <person name="Baker S."/>
            <person name="Barry K."/>
            <person name="Bills G."/>
            <person name="Bluhm B."/>
            <person name="Cannon C."/>
            <person name="Castanera R."/>
            <person name="Culley D."/>
            <person name="Daum C."/>
            <person name="Ezra D."/>
            <person name="Gonzalez J."/>
            <person name="Henrissat B."/>
            <person name="Kuo A."/>
            <person name="Liang C."/>
            <person name="Lipzen A."/>
            <person name="Lutzoni F."/>
            <person name="Magnuson J."/>
            <person name="Mondo S."/>
            <person name="Nolan M."/>
            <person name="Ohm R."/>
            <person name="Pangilinan J."/>
            <person name="Park H.-J."/>
            <person name="Ramirez L."/>
            <person name="Alfaro M."/>
            <person name="Sun H."/>
            <person name="Tritt A."/>
            <person name="Yoshinaga Y."/>
            <person name="Zwiers L.-H."/>
            <person name="Turgeon B."/>
            <person name="Goodwin S."/>
            <person name="Spatafora J."/>
            <person name="Crous P."/>
            <person name="Grigoriev I."/>
        </authorList>
    </citation>
    <scope>NUCLEOTIDE SEQUENCE</scope>
    <source>
        <strain evidence="1">CBS 125425</strain>
    </source>
</reference>
<evidence type="ECO:0000313" key="1">
    <source>
        <dbReference type="EMBL" id="KAF2740808.1"/>
    </source>
</evidence>
<keyword evidence="2" id="KW-1185">Reference proteome</keyword>